<dbReference type="InterPro" id="IPR035965">
    <property type="entry name" value="PAS-like_dom_sf"/>
</dbReference>
<feature type="domain" description="PAC" evidence="3">
    <location>
        <begin position="90"/>
        <end position="140"/>
    </location>
</feature>
<evidence type="ECO:0000259" key="3">
    <source>
        <dbReference type="PROSITE" id="PS50113"/>
    </source>
</evidence>
<dbReference type="SUPFAM" id="SSF141868">
    <property type="entry name" value="EAL domain-like"/>
    <property type="match status" value="1"/>
</dbReference>
<dbReference type="InterPro" id="IPR035919">
    <property type="entry name" value="EAL_sf"/>
</dbReference>
<protein>
    <submittedName>
        <fullName evidence="6">PAS domain S-box-containing protein/diguanylate cyclase (GGDEF) domain-containing protein</fullName>
    </submittedName>
</protein>
<dbReference type="InterPro" id="IPR000014">
    <property type="entry name" value="PAS"/>
</dbReference>
<sequence length="682" mass="73552">MVSDASAAVASVAVAGDAWFQALVDLCPDTIFVICDGYHVYANARGLRLLGARTIADLQDRPAIEFLHPDYRDPGAARMRSLTADGEAMQYVEEKLIRLDGRVVDTEAAGTLWEFEGRPAALIVTREITERKQAEAELAAAQQRFRAAFRNAPAGMAILDANGSVTEANPALEALLAEPADSILGRPYWQWIDETDRQAARSAFRALADETIDSIRGDLRVRRSDGTEAWIHACVAALADNGSFVAHLSDVTVARNQAAQLKDLAMTDALTGMANRRRLEEELQTALNAGPAQVALLDLDDFKGVNDRLGHGVGDQLLSVLAGRLSCALGQEALAARMGGDEFAVMMPGACDAAADLTVSRLAETLRTPVRVGEYELLVNASIGVADSTGTMDPYEVLRRADVAMYVAKESGDRYLRYREEYDSASDEQARLGAELRTALDAGQFRVYYQPVVELPNGRFRAVEALVRWEHPTRGLVAPDQFIPTAERNGLIVELGTWVLRTACAQAARWIAELGDLAPDRVSVNVSARQLNQPGFAHVVTAALTETGLSAERLIVEVTETAVFNGRRAVQTLDELRTLGVRIALDDFGTGHSSLGLLQTVPVDILKVDKSFVSNITMAGRHAVIATALIQVADGLGLTAVAEGVETAEQAAELHRLGYRLAQGYHFGRPGPNLALDLAGPH</sequence>
<feature type="domain" description="EAL" evidence="4">
    <location>
        <begin position="429"/>
        <end position="682"/>
    </location>
</feature>
<dbReference type="Gene3D" id="3.30.450.20">
    <property type="entry name" value="PAS domain"/>
    <property type="match status" value="2"/>
</dbReference>
<evidence type="ECO:0000313" key="7">
    <source>
        <dbReference type="Proteomes" id="UP000198415"/>
    </source>
</evidence>
<dbReference type="Gene3D" id="3.30.70.270">
    <property type="match status" value="1"/>
</dbReference>
<dbReference type="InterPro" id="IPR043128">
    <property type="entry name" value="Rev_trsase/Diguanyl_cyclase"/>
</dbReference>
<dbReference type="SMART" id="SM00052">
    <property type="entry name" value="EAL"/>
    <property type="match status" value="1"/>
</dbReference>
<evidence type="ECO:0000313" key="6">
    <source>
        <dbReference type="EMBL" id="SNR76028.1"/>
    </source>
</evidence>
<dbReference type="PROSITE" id="PS50887">
    <property type="entry name" value="GGDEF"/>
    <property type="match status" value="1"/>
</dbReference>
<dbReference type="AlphaFoldDB" id="A0A238YZ98"/>
<dbReference type="OrthoDB" id="3274485at2"/>
<dbReference type="InterPro" id="IPR000700">
    <property type="entry name" value="PAS-assoc_C"/>
</dbReference>
<dbReference type="InterPro" id="IPR029787">
    <property type="entry name" value="Nucleotide_cyclase"/>
</dbReference>
<evidence type="ECO:0000259" key="4">
    <source>
        <dbReference type="PROSITE" id="PS50883"/>
    </source>
</evidence>
<dbReference type="SMART" id="SM00267">
    <property type="entry name" value="GGDEF"/>
    <property type="match status" value="1"/>
</dbReference>
<keyword evidence="7" id="KW-1185">Reference proteome</keyword>
<dbReference type="Pfam" id="PF00990">
    <property type="entry name" value="GGDEF"/>
    <property type="match status" value="1"/>
</dbReference>
<feature type="domain" description="PAS" evidence="2">
    <location>
        <begin position="141"/>
        <end position="211"/>
    </location>
</feature>
<dbReference type="Pfam" id="PF00563">
    <property type="entry name" value="EAL"/>
    <property type="match status" value="1"/>
</dbReference>
<dbReference type="Pfam" id="PF13188">
    <property type="entry name" value="PAS_8"/>
    <property type="match status" value="1"/>
</dbReference>
<dbReference type="NCBIfam" id="TIGR00254">
    <property type="entry name" value="GGDEF"/>
    <property type="match status" value="1"/>
</dbReference>
<evidence type="ECO:0000259" key="5">
    <source>
        <dbReference type="PROSITE" id="PS50887"/>
    </source>
</evidence>
<dbReference type="InterPro" id="IPR000160">
    <property type="entry name" value="GGDEF_dom"/>
</dbReference>
<accession>A0A238YZ98</accession>
<feature type="domain" description="GGDEF" evidence="5">
    <location>
        <begin position="290"/>
        <end position="421"/>
    </location>
</feature>
<dbReference type="PANTHER" id="PTHR44757">
    <property type="entry name" value="DIGUANYLATE CYCLASE DGCP"/>
    <property type="match status" value="1"/>
</dbReference>
<dbReference type="SUPFAM" id="SSF55785">
    <property type="entry name" value="PYP-like sensor domain (PAS domain)"/>
    <property type="match status" value="2"/>
</dbReference>
<dbReference type="InterPro" id="IPR013656">
    <property type="entry name" value="PAS_4"/>
</dbReference>
<evidence type="ECO:0000256" key="1">
    <source>
        <dbReference type="SAM" id="Coils"/>
    </source>
</evidence>
<dbReference type="SUPFAM" id="SSF55073">
    <property type="entry name" value="Nucleotide cyclase"/>
    <property type="match status" value="1"/>
</dbReference>
<dbReference type="PANTHER" id="PTHR44757:SF2">
    <property type="entry name" value="BIOFILM ARCHITECTURE MAINTENANCE PROTEIN MBAA"/>
    <property type="match status" value="1"/>
</dbReference>
<gene>
    <name evidence="6" type="ORF">SAMN06264365_105277</name>
</gene>
<organism evidence="6 7">
    <name type="scientific">Actinoplanes regularis</name>
    <dbReference type="NCBI Taxonomy" id="52697"/>
    <lineage>
        <taxon>Bacteria</taxon>
        <taxon>Bacillati</taxon>
        <taxon>Actinomycetota</taxon>
        <taxon>Actinomycetes</taxon>
        <taxon>Micromonosporales</taxon>
        <taxon>Micromonosporaceae</taxon>
        <taxon>Actinoplanes</taxon>
    </lineage>
</organism>
<feature type="coiled-coil region" evidence="1">
    <location>
        <begin position="124"/>
        <end position="151"/>
    </location>
</feature>
<dbReference type="SMART" id="SM00091">
    <property type="entry name" value="PAS"/>
    <property type="match status" value="2"/>
</dbReference>
<dbReference type="CDD" id="cd01949">
    <property type="entry name" value="GGDEF"/>
    <property type="match status" value="1"/>
</dbReference>
<dbReference type="CDD" id="cd00130">
    <property type="entry name" value="PAS"/>
    <property type="match status" value="1"/>
</dbReference>
<dbReference type="PROSITE" id="PS50113">
    <property type="entry name" value="PAC"/>
    <property type="match status" value="1"/>
</dbReference>
<dbReference type="InterPro" id="IPR001633">
    <property type="entry name" value="EAL_dom"/>
</dbReference>
<dbReference type="InterPro" id="IPR052155">
    <property type="entry name" value="Biofilm_reg_signaling"/>
</dbReference>
<proteinExistence type="predicted"/>
<dbReference type="Gene3D" id="3.20.20.450">
    <property type="entry name" value="EAL domain"/>
    <property type="match status" value="1"/>
</dbReference>
<dbReference type="Proteomes" id="UP000198415">
    <property type="component" value="Unassembled WGS sequence"/>
</dbReference>
<name>A0A238YZ98_9ACTN</name>
<dbReference type="CDD" id="cd01948">
    <property type="entry name" value="EAL"/>
    <property type="match status" value="1"/>
</dbReference>
<evidence type="ECO:0000259" key="2">
    <source>
        <dbReference type="PROSITE" id="PS50112"/>
    </source>
</evidence>
<dbReference type="PROSITE" id="PS50883">
    <property type="entry name" value="EAL"/>
    <property type="match status" value="1"/>
</dbReference>
<keyword evidence="1" id="KW-0175">Coiled coil</keyword>
<dbReference type="EMBL" id="FZNR01000005">
    <property type="protein sequence ID" value="SNR76028.1"/>
    <property type="molecule type" value="Genomic_DNA"/>
</dbReference>
<dbReference type="NCBIfam" id="TIGR00229">
    <property type="entry name" value="sensory_box"/>
    <property type="match status" value="2"/>
</dbReference>
<reference evidence="6 7" key="1">
    <citation type="submission" date="2017-06" db="EMBL/GenBank/DDBJ databases">
        <authorList>
            <person name="Kim H.J."/>
            <person name="Triplett B.A."/>
        </authorList>
    </citation>
    <scope>NUCLEOTIDE SEQUENCE [LARGE SCALE GENOMIC DNA]</scope>
    <source>
        <strain evidence="6 7">DSM 43151</strain>
    </source>
</reference>
<dbReference type="Pfam" id="PF08448">
    <property type="entry name" value="PAS_4"/>
    <property type="match status" value="1"/>
</dbReference>
<dbReference type="PROSITE" id="PS50112">
    <property type="entry name" value="PAS"/>
    <property type="match status" value="1"/>
</dbReference>